<proteinExistence type="predicted"/>
<protein>
    <recommendedName>
        <fullName evidence="6">Copia protein</fullName>
    </recommendedName>
</protein>
<organism evidence="4 5">
    <name type="scientific">Effrenium voratum</name>
    <dbReference type="NCBI Taxonomy" id="2562239"/>
    <lineage>
        <taxon>Eukaryota</taxon>
        <taxon>Sar</taxon>
        <taxon>Alveolata</taxon>
        <taxon>Dinophyceae</taxon>
        <taxon>Suessiales</taxon>
        <taxon>Symbiodiniaceae</taxon>
        <taxon>Effrenium</taxon>
    </lineage>
</organism>
<reference evidence="4" key="1">
    <citation type="submission" date="2023-08" db="EMBL/GenBank/DDBJ databases">
        <authorList>
            <person name="Chen Y."/>
            <person name="Shah S."/>
            <person name="Dougan E. K."/>
            <person name="Thang M."/>
            <person name="Chan C."/>
        </authorList>
    </citation>
    <scope>NUCLEOTIDE SEQUENCE</scope>
</reference>
<feature type="coiled-coil region" evidence="1">
    <location>
        <begin position="1897"/>
        <end position="1931"/>
    </location>
</feature>
<comment type="caution">
    <text evidence="4">The sequence shown here is derived from an EMBL/GenBank/DDBJ whole genome shotgun (WGS) entry which is preliminary data.</text>
</comment>
<dbReference type="GO" id="GO:0003676">
    <property type="term" value="F:nucleic acid binding"/>
    <property type="evidence" value="ECO:0007669"/>
    <property type="project" value="InterPro"/>
</dbReference>
<gene>
    <name evidence="4" type="ORF">EVOR1521_LOCUS1064</name>
</gene>
<keyword evidence="3" id="KW-0472">Membrane</keyword>
<evidence type="ECO:0000256" key="2">
    <source>
        <dbReference type="SAM" id="MobiDB-lite"/>
    </source>
</evidence>
<evidence type="ECO:0008006" key="6">
    <source>
        <dbReference type="Google" id="ProtNLM"/>
    </source>
</evidence>
<evidence type="ECO:0000256" key="3">
    <source>
        <dbReference type="SAM" id="Phobius"/>
    </source>
</evidence>
<keyword evidence="3" id="KW-1133">Transmembrane helix</keyword>
<evidence type="ECO:0000313" key="5">
    <source>
        <dbReference type="Proteomes" id="UP001178507"/>
    </source>
</evidence>
<feature type="region of interest" description="Disordered" evidence="2">
    <location>
        <begin position="1347"/>
        <end position="1372"/>
    </location>
</feature>
<feature type="compositionally biased region" description="Polar residues" evidence="2">
    <location>
        <begin position="1359"/>
        <end position="1372"/>
    </location>
</feature>
<evidence type="ECO:0000256" key="1">
    <source>
        <dbReference type="SAM" id="Coils"/>
    </source>
</evidence>
<feature type="transmembrane region" description="Helical" evidence="3">
    <location>
        <begin position="1847"/>
        <end position="1871"/>
    </location>
</feature>
<accession>A0AA36HLP9</accession>
<evidence type="ECO:0000313" key="4">
    <source>
        <dbReference type="EMBL" id="CAJ1370503.1"/>
    </source>
</evidence>
<dbReference type="Proteomes" id="UP001178507">
    <property type="component" value="Unassembled WGS sequence"/>
</dbReference>
<feature type="compositionally biased region" description="Polar residues" evidence="2">
    <location>
        <begin position="1191"/>
        <end position="1204"/>
    </location>
</feature>
<keyword evidence="5" id="KW-1185">Reference proteome</keyword>
<keyword evidence="1" id="KW-0175">Coiled coil</keyword>
<dbReference type="Gene3D" id="3.30.420.10">
    <property type="entry name" value="Ribonuclease H-like superfamily/Ribonuclease H"/>
    <property type="match status" value="1"/>
</dbReference>
<dbReference type="EMBL" id="CAUJNA010000023">
    <property type="protein sequence ID" value="CAJ1370503.1"/>
    <property type="molecule type" value="Genomic_DNA"/>
</dbReference>
<feature type="compositionally biased region" description="Polar residues" evidence="2">
    <location>
        <begin position="7"/>
        <end position="17"/>
    </location>
</feature>
<name>A0AA36HLP9_9DINO</name>
<dbReference type="InterPro" id="IPR036397">
    <property type="entry name" value="RNaseH_sf"/>
</dbReference>
<keyword evidence="3" id="KW-0812">Transmembrane</keyword>
<feature type="region of interest" description="Disordered" evidence="2">
    <location>
        <begin position="1"/>
        <end position="22"/>
    </location>
</feature>
<feature type="region of interest" description="Disordered" evidence="2">
    <location>
        <begin position="1188"/>
        <end position="1242"/>
    </location>
</feature>
<sequence>MPEESRSSQANGPGSTDITRDNFIPLFDGKPSSYKEYRKRIMLYYLKMGISSKKKEATINLLTSLSGPAWRQVEHMVDAVTEKDDGFQDVIHQLDKAFQYDDRVEMPRTFEKFFYHLQRRPEMNLLAYCTEHREHLREIEKHKISIPPTISGWLLLRRANLTAEQRQMVLTHTSGELSLERVEASLYYLFGQDYTSRPSHRPTTSPPWDAGRMKFRSSYKWSNYRKPAVAHYQDDCYLEEDPEQPHLAWTPEDDYPEADIPEDDEIFWEAEEDYPADTEATTDEPHPEEEEEVYAAYMDARRKLAEVRSARGYYPVVALGPSGSMNAPSPVASLPPSPIAAFVVDKKALGSQLPFELIVTEQASQRCRCYMVAILHESTDGNDDEAYIQDSTDGMITGLQDGGASSVICGHDTMMNIVTDMVRKNVNPREFKFSRTHKTIRFGGDGNSIASWCIHLPVFMAGYKGRLQVFLVEGRTPLLVGRPILEALKLKVDYEQQTCSILGEPWQPATRGSMGEYLIRLDEGIEDALEQDLAFDYMTDDVVTDLDNHDIELYGIHDYLKDSAPLLRCLHHELNNDGTTEPVQMPLPYKMWKTFDVALATWDNCQDRHVDEALRTKPTTTYVFWEIYSGRSNLSKAMEELGWEVRAFDLPEWDFARAADRQALLRLIDEEMPDIIWLAPPRKKWSRMQQINQRNEHQAECLAIDREMEHRTNLKLTRQAFLKQHHAGRQAYVEHPLLSLAWSTPSLHDLPAEIHQCAYGAGFWMNDHEWAYIKKPTAILSTEAEFAEHFNLKCPGDHRHIQLQGNLPHLGSLTGAAAAYQPDMCNALANLIADLTYVHPEHAFHEDDQPAADQEQLVQPEAEAPQHKGILERIHDSCPVEAQRLIARLHRNLGHPSQKDLQKILEARGASQHVLNALKNYHCELCSKPTPVLTMLDAATKCLAARVLNTEQSEVLQVDSHRAWCGDLVRQWTGENNIELVISPGEAHQRLALLERRHQVLRRAVDVFIAESGRDSIDGLREALDFTVPALNKLANHQGFSPVQWVLGYQPHLPGQLLEDGLNPINTQPSERFQHKLNMQLQASKAILTADADARLRRALLRQHKAKEPATISIEIGSKVFYWRDTAGTGPKIRWKGPATVVMIENDLTNGRPKCYWIVHGTNLLRAAPEHVRRTFQEAETDLNPHDILQQLRNRGTTSYTDLSKTNKRKVEDVESDEEVEEPDVKRPTHATLPHSPPAADDYWQPTADGLGIERIHVKPRYTLFFPATNDTEVNVKDFNQARTTEIHVYDPTTQRAQRQPEDETERAFHADILEGGNMPLPPGWTTDKNGQLKLEPIHDTWTITKDRTTKKGKAPAQRTFQQRQKNAKNLSERTLSVSDKLLFAQAKRKELQSFFDYGVWEIDDEGNAPQQRILRARFILKWSKNKDGSPRAKARLIVQGFNDPDITNSNLARTSPTLTRLARSLIVSLAANKKWQMFTSDISTAFLQGKEHSEVIKMIDSLKRIFKFREWKDGNKTVVKPITVAKGRKPEDQVTEKERNLLRSLLGALQWPATQSSPHLQVHTSMLRGETAEAVIETIHSANKALRFAKANDDVGLIYRPLGEFGDLCLIAWSDAAFANRKDLTSQGGYLVALVHRDVVEKGLEGFYHILDWRSFKLPRVARSTLAAESQAAAEAADALTYIDLSDYTMDPNHAAPVLIVDAKALYDLLVKPEAQTSLGADKRTAIEVLVTREKMSEASRTVRWVSSERQMSDGLTKTAATQLLADRLRSHKTRLVDDSSYQAARKKTPQQRKDSMYQYAISKQTLKTSFTTTTSSTLPSQAVFWASAATTVTTAKAQAEDYDQVFLLDFVILLMPFLMILTVVAAWFWTRQKPKSSVDETACLKARVQSLLDDVQDKSDEIRTLEGSLMDAEAEGKSLRQSKQALASELYRLRRVHLDTPPGLNKVYITRGPCFHIEEECANNVAKVTPTSRRPCKLCCLGPFFQHNAD</sequence>